<dbReference type="GO" id="GO:0016616">
    <property type="term" value="F:oxidoreductase activity, acting on the CH-OH group of donors, NAD or NADP as acceptor"/>
    <property type="evidence" value="ECO:0007669"/>
    <property type="project" value="TreeGrafter"/>
</dbReference>
<evidence type="ECO:0000256" key="1">
    <source>
        <dbReference type="ARBA" id="ARBA00023002"/>
    </source>
</evidence>
<evidence type="ECO:0000313" key="4">
    <source>
        <dbReference type="EMBL" id="KAK1755492.1"/>
    </source>
</evidence>
<protein>
    <submittedName>
        <fullName evidence="4">NAD(P)-binding protein</fullName>
    </submittedName>
</protein>
<comment type="caution">
    <text evidence="4">The sequence shown here is derived from an EMBL/GenBank/DDBJ whole genome shotgun (WGS) entry which is preliminary data.</text>
</comment>
<dbReference type="SUPFAM" id="SSF51735">
    <property type="entry name" value="NAD(P)-binding Rossmann-fold domains"/>
    <property type="match status" value="1"/>
</dbReference>
<keyword evidence="5" id="KW-1185">Reference proteome</keyword>
<dbReference type="InterPro" id="IPR036291">
    <property type="entry name" value="NAD(P)-bd_dom_sf"/>
</dbReference>
<dbReference type="Proteomes" id="UP001239445">
    <property type="component" value="Unassembled WGS sequence"/>
</dbReference>
<organism evidence="4 5">
    <name type="scientific">Echria macrotheca</name>
    <dbReference type="NCBI Taxonomy" id="438768"/>
    <lineage>
        <taxon>Eukaryota</taxon>
        <taxon>Fungi</taxon>
        <taxon>Dikarya</taxon>
        <taxon>Ascomycota</taxon>
        <taxon>Pezizomycotina</taxon>
        <taxon>Sordariomycetes</taxon>
        <taxon>Sordariomycetidae</taxon>
        <taxon>Sordariales</taxon>
        <taxon>Schizotheciaceae</taxon>
        <taxon>Echria</taxon>
    </lineage>
</organism>
<dbReference type="Gene3D" id="3.40.50.720">
    <property type="entry name" value="NAD(P)-binding Rossmann-like Domain"/>
    <property type="match status" value="1"/>
</dbReference>
<dbReference type="EMBL" id="MU839833">
    <property type="protein sequence ID" value="KAK1755492.1"/>
    <property type="molecule type" value="Genomic_DNA"/>
</dbReference>
<gene>
    <name evidence="4" type="ORF">QBC47DRAFT_360412</name>
</gene>
<feature type="domain" description="NAD-dependent epimerase/dehydratase" evidence="3">
    <location>
        <begin position="11"/>
        <end position="260"/>
    </location>
</feature>
<dbReference type="PANTHER" id="PTHR10366:SF562">
    <property type="entry name" value="ALDEHYDE REDUCTASE II (AFU_ORTHOLOGUE AFUA_1G11360)"/>
    <property type="match status" value="1"/>
</dbReference>
<dbReference type="PANTHER" id="PTHR10366">
    <property type="entry name" value="NAD DEPENDENT EPIMERASE/DEHYDRATASE"/>
    <property type="match status" value="1"/>
</dbReference>
<reference evidence="4" key="1">
    <citation type="submission" date="2023-06" db="EMBL/GenBank/DDBJ databases">
        <title>Genome-scale phylogeny and comparative genomics of the fungal order Sordariales.</title>
        <authorList>
            <consortium name="Lawrence Berkeley National Laboratory"/>
            <person name="Hensen N."/>
            <person name="Bonometti L."/>
            <person name="Westerberg I."/>
            <person name="Brannstrom I.O."/>
            <person name="Guillou S."/>
            <person name="Cros-Aarteil S."/>
            <person name="Calhoun S."/>
            <person name="Haridas S."/>
            <person name="Kuo A."/>
            <person name="Mondo S."/>
            <person name="Pangilinan J."/>
            <person name="Riley R."/>
            <person name="Labutti K."/>
            <person name="Andreopoulos B."/>
            <person name="Lipzen A."/>
            <person name="Chen C."/>
            <person name="Yanf M."/>
            <person name="Daum C."/>
            <person name="Ng V."/>
            <person name="Clum A."/>
            <person name="Steindorff A."/>
            <person name="Ohm R."/>
            <person name="Martin F."/>
            <person name="Silar P."/>
            <person name="Natvig D."/>
            <person name="Lalanne C."/>
            <person name="Gautier V."/>
            <person name="Ament-Velasquez S.L."/>
            <person name="Kruys A."/>
            <person name="Hutchinson M.I."/>
            <person name="Powell A.J."/>
            <person name="Barry K."/>
            <person name="Miller A.N."/>
            <person name="Grigoriev I.V."/>
            <person name="Debuchy R."/>
            <person name="Gladieux P."/>
            <person name="Thoren M.H."/>
            <person name="Johannesson H."/>
        </authorList>
    </citation>
    <scope>NUCLEOTIDE SEQUENCE</scope>
    <source>
        <strain evidence="4">PSN4</strain>
    </source>
</reference>
<sequence>MSTTIPPGSWILITGATGFVATQITQALLTRGYKVRGTVRDAAKASWLITDLFRAAHAAGTYELVVVPTLADAHAFDEAIRGVSAVAHVASVVTLDANPERVIPQTVLGVTALLEAASREVSVKEFVYTSSIVAATMPVAGNQTLVGSETFNELALRLAWEGRREEVNGFLVYMASKAAAEKAVWEFVRDKKPRFTVNSVVPGTIIGAPMHRAQVASDGQWMRHVYEGNAGFLLACPESYTVDVKDVALLHVAAILDPDTKNARLQAWADNTNWNAILAIMRRQFPDDKWSEDIEGVGQDKLSITTDFSQQLALLKKWAGQEGWVPLERTVEESIRVIKEFSA</sequence>
<evidence type="ECO:0000313" key="5">
    <source>
        <dbReference type="Proteomes" id="UP001239445"/>
    </source>
</evidence>
<evidence type="ECO:0000259" key="3">
    <source>
        <dbReference type="Pfam" id="PF01370"/>
    </source>
</evidence>
<dbReference type="InterPro" id="IPR050425">
    <property type="entry name" value="NAD(P)_dehydrat-like"/>
</dbReference>
<proteinExistence type="inferred from homology"/>
<evidence type="ECO:0000256" key="2">
    <source>
        <dbReference type="ARBA" id="ARBA00023445"/>
    </source>
</evidence>
<dbReference type="AlphaFoldDB" id="A0AAJ0BCG6"/>
<dbReference type="Pfam" id="PF01370">
    <property type="entry name" value="Epimerase"/>
    <property type="match status" value="1"/>
</dbReference>
<accession>A0AAJ0BCG6</accession>
<dbReference type="InterPro" id="IPR001509">
    <property type="entry name" value="Epimerase_deHydtase"/>
</dbReference>
<keyword evidence="1" id="KW-0560">Oxidoreductase</keyword>
<comment type="similarity">
    <text evidence="2">Belongs to the NAD(P)-dependent epimerase/dehydratase family. Dihydroflavonol-4-reductase subfamily.</text>
</comment>
<name>A0AAJ0BCG6_9PEZI</name>